<reference evidence="9" key="1">
    <citation type="submission" date="2007-11" db="EMBL/GenBank/DDBJ databases">
        <title>Complete genome sequence of Clostridium phytofermentans ISDg.</title>
        <authorList>
            <person name="Leschine S.B."/>
            <person name="Warnick T.A."/>
            <person name="Blanchard J.L."/>
            <person name="Schnell D.J."/>
            <person name="Petit E.L."/>
            <person name="LaTouf W.G."/>
            <person name="Copeland A."/>
            <person name="Lucas S."/>
            <person name="Lapidus A."/>
            <person name="Barry K."/>
            <person name="Glavina del Rio T."/>
            <person name="Dalin E."/>
            <person name="Tice H."/>
            <person name="Pitluck S."/>
            <person name="Kiss H."/>
            <person name="Brettin T."/>
            <person name="Bruce D."/>
            <person name="Detter J.C."/>
            <person name="Han C."/>
            <person name="Kuske C."/>
            <person name="Schmutz J."/>
            <person name="Larimer F."/>
            <person name="Land M."/>
            <person name="Hauser L."/>
            <person name="Kyrpides N."/>
            <person name="Kim E.A."/>
            <person name="Richardson P."/>
        </authorList>
    </citation>
    <scope>NUCLEOTIDE SEQUENCE [LARGE SCALE GENOMIC DNA]</scope>
    <source>
        <strain evidence="9">ATCC 700394 / DSM 18823 / ISDg</strain>
    </source>
</reference>
<dbReference type="HOGENOM" id="CLU_074693_1_1_9"/>
<gene>
    <name evidence="6" type="primary">moaC</name>
    <name evidence="8" type="ordered locus">Cphy_1479</name>
</gene>
<dbReference type="GO" id="GO:0006777">
    <property type="term" value="P:Mo-molybdopterin cofactor biosynthetic process"/>
    <property type="evidence" value="ECO:0007669"/>
    <property type="project" value="UniProtKB-UniRule"/>
</dbReference>
<evidence type="ECO:0000256" key="6">
    <source>
        <dbReference type="HAMAP-Rule" id="MF_01224"/>
    </source>
</evidence>
<name>A9KPV4_LACP7</name>
<dbReference type="NCBIfam" id="TIGR00581">
    <property type="entry name" value="moaC"/>
    <property type="match status" value="1"/>
</dbReference>
<dbReference type="InterPro" id="IPR036522">
    <property type="entry name" value="MoaC_sf"/>
</dbReference>
<feature type="domain" description="Molybdopterin cofactor biosynthesis C (MoaC)" evidence="7">
    <location>
        <begin position="18"/>
        <end position="153"/>
    </location>
</feature>
<keyword evidence="4 6" id="KW-0501">Molybdenum cofactor biosynthesis</keyword>
<comment type="subunit">
    <text evidence="6">Homohexamer; trimer of dimers.</text>
</comment>
<evidence type="ECO:0000256" key="3">
    <source>
        <dbReference type="ARBA" id="ARBA00012575"/>
    </source>
</evidence>
<dbReference type="InterPro" id="IPR002820">
    <property type="entry name" value="Mopterin_CF_biosynth-C_dom"/>
</dbReference>
<dbReference type="EMBL" id="CP000885">
    <property type="protein sequence ID" value="ABX41853.1"/>
    <property type="molecule type" value="Genomic_DNA"/>
</dbReference>
<evidence type="ECO:0000256" key="1">
    <source>
        <dbReference type="ARBA" id="ARBA00001637"/>
    </source>
</evidence>
<sequence length="163" mass="17705">MEKQMDFTHFDHNGNAVMVDVSDKQITEREAVAIGRIKVSKECFEAVKLGTAKKGDVLGVARIAGIMGAKKTSELIPLCHVLNLTKVSIEFLMIEDSLEIEASCTVKVSGKTGVEMEAMTGVSITLLTIYDMCKAIDKTMEIGSIYLAEKSGGKSGHFSNRKD</sequence>
<feature type="active site" evidence="6">
    <location>
        <position position="131"/>
    </location>
</feature>
<dbReference type="InterPro" id="IPR023045">
    <property type="entry name" value="MoaC"/>
</dbReference>
<dbReference type="UniPathway" id="UPA00344"/>
<dbReference type="eggNOG" id="COG0315">
    <property type="taxonomic scope" value="Bacteria"/>
</dbReference>
<dbReference type="InterPro" id="IPR047594">
    <property type="entry name" value="MoaC_bact/euk"/>
</dbReference>
<dbReference type="NCBIfam" id="NF006870">
    <property type="entry name" value="PRK09364.1"/>
    <property type="match status" value="1"/>
</dbReference>
<dbReference type="Gene3D" id="3.30.70.640">
    <property type="entry name" value="Molybdopterin cofactor biosynthesis C (MoaC) domain"/>
    <property type="match status" value="1"/>
</dbReference>
<protein>
    <recommendedName>
        <fullName evidence="3 6">Cyclic pyranopterin monophosphate synthase</fullName>
        <ecNumber evidence="3 6">4.6.1.17</ecNumber>
    </recommendedName>
    <alternativeName>
        <fullName evidence="6">Molybdenum cofactor biosynthesis protein C</fullName>
    </alternativeName>
</protein>
<dbReference type="AlphaFoldDB" id="A9KPV4"/>
<keyword evidence="9" id="KW-1185">Reference proteome</keyword>
<keyword evidence="5 6" id="KW-0456">Lyase</keyword>
<dbReference type="PANTHER" id="PTHR22960:SF29">
    <property type="entry name" value="CYCLIC PYRANOPTERIN MONOPHOSPHATE SYNTHASE"/>
    <property type="match status" value="1"/>
</dbReference>
<dbReference type="HAMAP" id="MF_01224_B">
    <property type="entry name" value="MoaC_B"/>
    <property type="match status" value="1"/>
</dbReference>
<evidence type="ECO:0000313" key="8">
    <source>
        <dbReference type="EMBL" id="ABX41853.1"/>
    </source>
</evidence>
<evidence type="ECO:0000256" key="2">
    <source>
        <dbReference type="ARBA" id="ARBA00005046"/>
    </source>
</evidence>
<organism evidence="8 9">
    <name type="scientific">Lachnoclostridium phytofermentans (strain ATCC 700394 / DSM 18823 / ISDg)</name>
    <name type="common">Clostridium phytofermentans</name>
    <dbReference type="NCBI Taxonomy" id="357809"/>
    <lineage>
        <taxon>Bacteria</taxon>
        <taxon>Bacillati</taxon>
        <taxon>Bacillota</taxon>
        <taxon>Clostridia</taxon>
        <taxon>Lachnospirales</taxon>
        <taxon>Lachnospiraceae</taxon>
    </lineage>
</organism>
<dbReference type="RefSeq" id="WP_012199507.1">
    <property type="nucleotide sequence ID" value="NC_010001.1"/>
</dbReference>
<dbReference type="Proteomes" id="UP000000370">
    <property type="component" value="Chromosome"/>
</dbReference>
<dbReference type="EC" id="4.6.1.17" evidence="3 6"/>
<feature type="binding site" evidence="6">
    <location>
        <begin position="78"/>
        <end position="80"/>
    </location>
    <ligand>
        <name>substrate</name>
    </ligand>
</feature>
<dbReference type="SUPFAM" id="SSF55040">
    <property type="entry name" value="Molybdenum cofactor biosynthesis protein C, MoaC"/>
    <property type="match status" value="1"/>
</dbReference>
<evidence type="ECO:0000256" key="5">
    <source>
        <dbReference type="ARBA" id="ARBA00023239"/>
    </source>
</evidence>
<dbReference type="CDD" id="cd01420">
    <property type="entry name" value="MoaC_PE"/>
    <property type="match status" value="1"/>
</dbReference>
<comment type="similarity">
    <text evidence="6">Belongs to the MoaC family.</text>
</comment>
<dbReference type="STRING" id="357809.Cphy_1479"/>
<dbReference type="GO" id="GO:0061799">
    <property type="term" value="F:cyclic pyranopterin monophosphate synthase activity"/>
    <property type="evidence" value="ECO:0007669"/>
    <property type="project" value="UniProtKB-UniRule"/>
</dbReference>
<comment type="pathway">
    <text evidence="2 6">Cofactor biosynthesis; molybdopterin biosynthesis.</text>
</comment>
<dbReference type="InterPro" id="IPR050105">
    <property type="entry name" value="MoCo_biosynth_MoaA/MoaC"/>
</dbReference>
<dbReference type="Pfam" id="PF01967">
    <property type="entry name" value="MoaC"/>
    <property type="match status" value="1"/>
</dbReference>
<dbReference type="KEGG" id="cpy:Cphy_1479"/>
<evidence type="ECO:0000259" key="7">
    <source>
        <dbReference type="Pfam" id="PF01967"/>
    </source>
</evidence>
<comment type="catalytic activity">
    <reaction evidence="1 6">
        <text>(8S)-3',8-cyclo-7,8-dihydroguanosine 5'-triphosphate = cyclic pyranopterin phosphate + diphosphate</text>
        <dbReference type="Rhea" id="RHEA:49580"/>
        <dbReference type="ChEBI" id="CHEBI:33019"/>
        <dbReference type="ChEBI" id="CHEBI:59648"/>
        <dbReference type="ChEBI" id="CHEBI:131766"/>
        <dbReference type="EC" id="4.6.1.17"/>
    </reaction>
</comment>
<accession>A9KPV4</accession>
<feature type="binding site" evidence="6">
    <location>
        <begin position="116"/>
        <end position="117"/>
    </location>
    <ligand>
        <name>substrate</name>
    </ligand>
</feature>
<dbReference type="PANTHER" id="PTHR22960">
    <property type="entry name" value="MOLYBDOPTERIN COFACTOR SYNTHESIS PROTEIN A"/>
    <property type="match status" value="1"/>
</dbReference>
<comment type="function">
    <text evidence="6">Catalyzes the conversion of (8S)-3',8-cyclo-7,8-dihydroguanosine 5'-triphosphate to cyclic pyranopterin monophosphate (cPMP).</text>
</comment>
<evidence type="ECO:0000313" key="9">
    <source>
        <dbReference type="Proteomes" id="UP000000370"/>
    </source>
</evidence>
<evidence type="ECO:0000256" key="4">
    <source>
        <dbReference type="ARBA" id="ARBA00023150"/>
    </source>
</evidence>
<proteinExistence type="inferred from homology"/>